<dbReference type="EMBL" id="CP143786">
    <property type="protein sequence ID" value="WVN87999.1"/>
    <property type="molecule type" value="Genomic_DNA"/>
</dbReference>
<reference evidence="2" key="2">
    <citation type="journal article" date="2022" name="Elife">
        <title>Obligate sexual reproduction of a homothallic fungus closely related to the Cryptococcus pathogenic species complex.</title>
        <authorList>
            <person name="Passer A.R."/>
            <person name="Clancey S.A."/>
            <person name="Shea T."/>
            <person name="David-Palma M."/>
            <person name="Averette A.F."/>
            <person name="Boekhout T."/>
            <person name="Porcel B.M."/>
            <person name="Nowrousian M."/>
            <person name="Cuomo C.A."/>
            <person name="Sun S."/>
            <person name="Heitman J."/>
            <person name="Coelho M.A."/>
        </authorList>
    </citation>
    <scope>NUCLEOTIDE SEQUENCE</scope>
    <source>
        <strain evidence="2">CBS 7841</strain>
    </source>
</reference>
<dbReference type="RefSeq" id="XP_066068699.1">
    <property type="nucleotide sequence ID" value="XM_066212602.1"/>
</dbReference>
<feature type="region of interest" description="Disordered" evidence="1">
    <location>
        <begin position="1"/>
        <end position="47"/>
    </location>
</feature>
<name>A0A1E3IP91_9TREE</name>
<evidence type="ECO:0000256" key="1">
    <source>
        <dbReference type="SAM" id="MobiDB-lite"/>
    </source>
</evidence>
<keyword evidence="3" id="KW-1185">Reference proteome</keyword>
<dbReference type="VEuPathDB" id="FungiDB:L203_01526"/>
<gene>
    <name evidence="2" type="ORF">L203_103197</name>
</gene>
<reference evidence="2" key="1">
    <citation type="submission" date="2016-06" db="EMBL/GenBank/DDBJ databases">
        <authorList>
            <person name="Cuomo C."/>
            <person name="Litvintseva A."/>
            <person name="Heitman J."/>
            <person name="Chen Y."/>
            <person name="Sun S."/>
            <person name="Springer D."/>
            <person name="Dromer F."/>
            <person name="Young S."/>
            <person name="Zeng Q."/>
            <person name="Chapman S."/>
            <person name="Gujja S."/>
            <person name="Saif S."/>
            <person name="Birren B."/>
        </authorList>
    </citation>
    <scope>NUCLEOTIDE SEQUENCE</scope>
    <source>
        <strain evidence="2">CBS 7841</strain>
    </source>
</reference>
<dbReference type="KEGG" id="cdep:91087408"/>
<evidence type="ECO:0000313" key="3">
    <source>
        <dbReference type="Proteomes" id="UP000094043"/>
    </source>
</evidence>
<evidence type="ECO:0000313" key="2">
    <source>
        <dbReference type="EMBL" id="WVN87999.1"/>
    </source>
</evidence>
<proteinExistence type="predicted"/>
<organism evidence="2 3">
    <name type="scientific">Cryptococcus depauperatus CBS 7841</name>
    <dbReference type="NCBI Taxonomy" id="1295531"/>
    <lineage>
        <taxon>Eukaryota</taxon>
        <taxon>Fungi</taxon>
        <taxon>Dikarya</taxon>
        <taxon>Basidiomycota</taxon>
        <taxon>Agaricomycotina</taxon>
        <taxon>Tremellomycetes</taxon>
        <taxon>Tremellales</taxon>
        <taxon>Cryptococcaceae</taxon>
        <taxon>Cryptococcus</taxon>
    </lineage>
</organism>
<accession>A0A1E3IP91</accession>
<feature type="compositionally biased region" description="Acidic residues" evidence="1">
    <location>
        <begin position="31"/>
        <end position="42"/>
    </location>
</feature>
<dbReference type="OrthoDB" id="2568964at2759"/>
<dbReference type="AlphaFoldDB" id="A0A1E3IP91"/>
<dbReference type="GeneID" id="91087408"/>
<sequence>MSSSDPHSSELSDSSTSSLSEEQSDISSIVSEDDSQSTEDDLSDIKTLSITPRPETLALSTSLSETASPLSSSHSKLKSTWRLSPHTLRTKSCSCTFIRPERLPTTSAEYVTLMRDRFDKFWSRLVHLSTTTELLLAVERVILQLRRFGIELEHLVGRELGVDMTNRKRREISVLFLVPEGSSAEDGIGHRWVAEILVHLRIGKGAEIENIASRYWFDWEDWTVPQAFDYVADSSRELKQVKVEAKKEGVPWIEIVAKLGQVVEKVGSCRLIQDWTKTITRVTKELKKDGEKVFQWEVEKVWRKHRENVFPVVRIAFNVRKNKQRLATPGAVMLLEISRDLVASKEGIIRNVSVLYEGEWPVCHHYRTSIPSPSFEGLQDIVKGQRKSQQKEMKSPE</sequence>
<dbReference type="Proteomes" id="UP000094043">
    <property type="component" value="Chromosome 3"/>
</dbReference>
<protein>
    <submittedName>
        <fullName evidence="2">Uncharacterized protein</fullName>
    </submittedName>
</protein>
<reference evidence="2" key="3">
    <citation type="submission" date="2024-01" db="EMBL/GenBank/DDBJ databases">
        <authorList>
            <person name="Coelho M.A."/>
            <person name="David-Palma M."/>
            <person name="Shea T."/>
            <person name="Sun S."/>
            <person name="Cuomo C.A."/>
            <person name="Heitman J."/>
        </authorList>
    </citation>
    <scope>NUCLEOTIDE SEQUENCE</scope>
    <source>
        <strain evidence="2">CBS 7841</strain>
    </source>
</reference>
<feature type="compositionally biased region" description="Low complexity" evidence="1">
    <location>
        <begin position="1"/>
        <end position="30"/>
    </location>
</feature>